<reference evidence="4 5" key="1">
    <citation type="submission" date="2016-04" db="EMBL/GenBank/DDBJ databases">
        <title>Deep-sea bacteria in the southern Pacific.</title>
        <authorList>
            <person name="Tang K."/>
        </authorList>
    </citation>
    <scope>NUCLEOTIDE SEQUENCE [LARGE SCALE GENOMIC DNA]</scope>
    <source>
        <strain evidence="4 5">JLT2014</strain>
    </source>
</reference>
<dbReference type="KEGG" id="paby:Ga0080574_TMP922"/>
<dbReference type="PANTHER" id="PTHR30349">
    <property type="entry name" value="PHAGE INTEGRASE-RELATED"/>
    <property type="match status" value="1"/>
</dbReference>
<evidence type="ECO:0000313" key="4">
    <source>
        <dbReference type="EMBL" id="APZ51256.1"/>
    </source>
</evidence>
<dbReference type="STRING" id="1250539.Ga0080574_TMP922"/>
<dbReference type="InterPro" id="IPR011010">
    <property type="entry name" value="DNA_brk_join_enz"/>
</dbReference>
<dbReference type="SUPFAM" id="SSF56349">
    <property type="entry name" value="DNA breaking-rejoining enzymes"/>
    <property type="match status" value="1"/>
</dbReference>
<dbReference type="Gene3D" id="1.10.443.10">
    <property type="entry name" value="Intergrase catalytic core"/>
    <property type="match status" value="1"/>
</dbReference>
<accession>A0A1P8UPD2</accession>
<dbReference type="RefSeq" id="WP_198039775.1">
    <property type="nucleotide sequence ID" value="NZ_CP015093.1"/>
</dbReference>
<dbReference type="Pfam" id="PF00589">
    <property type="entry name" value="Phage_integrase"/>
    <property type="match status" value="1"/>
</dbReference>
<proteinExistence type="predicted"/>
<name>A0A1P8UPD2_9RHOB</name>
<dbReference type="GO" id="GO:0003677">
    <property type="term" value="F:DNA binding"/>
    <property type="evidence" value="ECO:0007669"/>
    <property type="project" value="InterPro"/>
</dbReference>
<protein>
    <submittedName>
        <fullName evidence="4">Site-specific recombinase XerD</fullName>
    </submittedName>
</protein>
<keyword evidence="5" id="KW-1185">Reference proteome</keyword>
<sequence length="363" mass="40069">MTPPNPFPGWYSETLPSGNIRHIVRMKGKKAKKITVPVGPDHPDFLEHYRAARVGEKWEGAPVAIQAPRESLDWLREKYLAHLTRMVDGGNASPATLKQRRSLLTRLCDELDDDGDRYGDLHLDLPTHALVRVRNARAATPAEADNMMKAAKAMYKFAIEIGAAEMNPAEGVGKIHKSKGGTKPWTADDMRQFAETHRPGSTAFLWLTLAMFTGARIGDLCILGRSHEVTRNGIVRLEWQPGKKGSAPVSLPILPPLLRTIRAMPVIGPAYLLSERGKPFKNVETLRTRVRRWCDDAGLPERSSHGVRKGMATMLAEAGVNDQQIGAVLAHTQPSTTRIYTAKAQRGMLSEQALATIADIEWG</sequence>
<keyword evidence="2" id="KW-0233">DNA recombination</keyword>
<dbReference type="GO" id="GO:0006310">
    <property type="term" value="P:DNA recombination"/>
    <property type="evidence" value="ECO:0007669"/>
    <property type="project" value="UniProtKB-KW"/>
</dbReference>
<dbReference type="EMBL" id="CP015093">
    <property type="protein sequence ID" value="APZ51256.1"/>
    <property type="molecule type" value="Genomic_DNA"/>
</dbReference>
<evidence type="ECO:0000256" key="2">
    <source>
        <dbReference type="ARBA" id="ARBA00023172"/>
    </source>
</evidence>
<dbReference type="InterPro" id="IPR050090">
    <property type="entry name" value="Tyrosine_recombinase_XerCD"/>
</dbReference>
<dbReference type="AlphaFoldDB" id="A0A1P8UPD2"/>
<dbReference type="PROSITE" id="PS51898">
    <property type="entry name" value="TYR_RECOMBINASE"/>
    <property type="match status" value="1"/>
</dbReference>
<evidence type="ECO:0000313" key="5">
    <source>
        <dbReference type="Proteomes" id="UP000187059"/>
    </source>
</evidence>
<dbReference type="GO" id="GO:0015074">
    <property type="term" value="P:DNA integration"/>
    <property type="evidence" value="ECO:0007669"/>
    <property type="project" value="UniProtKB-KW"/>
</dbReference>
<evidence type="ECO:0000259" key="3">
    <source>
        <dbReference type="PROSITE" id="PS51898"/>
    </source>
</evidence>
<feature type="domain" description="Tyr recombinase" evidence="3">
    <location>
        <begin position="180"/>
        <end position="354"/>
    </location>
</feature>
<dbReference type="InterPro" id="IPR002104">
    <property type="entry name" value="Integrase_catalytic"/>
</dbReference>
<dbReference type="InterPro" id="IPR013762">
    <property type="entry name" value="Integrase-like_cat_sf"/>
</dbReference>
<gene>
    <name evidence="4" type="ORF">Ga0080574_TMP922</name>
</gene>
<organism evidence="4 5">
    <name type="scientific">Salipiger abyssi</name>
    <dbReference type="NCBI Taxonomy" id="1250539"/>
    <lineage>
        <taxon>Bacteria</taxon>
        <taxon>Pseudomonadati</taxon>
        <taxon>Pseudomonadota</taxon>
        <taxon>Alphaproteobacteria</taxon>
        <taxon>Rhodobacterales</taxon>
        <taxon>Roseobacteraceae</taxon>
        <taxon>Salipiger</taxon>
    </lineage>
</organism>
<keyword evidence="1" id="KW-0229">DNA integration</keyword>
<evidence type="ECO:0000256" key="1">
    <source>
        <dbReference type="ARBA" id="ARBA00022908"/>
    </source>
</evidence>
<dbReference type="Proteomes" id="UP000187059">
    <property type="component" value="Chromosome"/>
</dbReference>